<dbReference type="GO" id="GO:0042773">
    <property type="term" value="P:ATP synthesis coupled electron transport"/>
    <property type="evidence" value="ECO:0007669"/>
    <property type="project" value="InterPro"/>
</dbReference>
<dbReference type="OrthoDB" id="9807568at2"/>
<feature type="domain" description="NADH:quinone oxidoreductase/Mrp antiporter transmembrane" evidence="9">
    <location>
        <begin position="113"/>
        <end position="403"/>
    </location>
</feature>
<dbReference type="STRING" id="1150600.ADIARSV_0900"/>
<dbReference type="InterPro" id="IPR001750">
    <property type="entry name" value="ND/Mrp_TM"/>
</dbReference>
<keyword evidence="10" id="KW-0456">Lyase</keyword>
<feature type="transmembrane region" description="Helical" evidence="8">
    <location>
        <begin position="118"/>
        <end position="135"/>
    </location>
</feature>
<dbReference type="GO" id="GO:0016491">
    <property type="term" value="F:oxidoreductase activity"/>
    <property type="evidence" value="ECO:0007669"/>
    <property type="project" value="UniProtKB-KW"/>
</dbReference>
<gene>
    <name evidence="10" type="ORF">ADIARSV_0900</name>
</gene>
<dbReference type="InterPro" id="IPR052175">
    <property type="entry name" value="ComplexI-like_HydComp"/>
</dbReference>
<evidence type="ECO:0000256" key="2">
    <source>
        <dbReference type="ARBA" id="ARBA00022475"/>
    </source>
</evidence>
<keyword evidence="2" id="KW-1003">Cell membrane</keyword>
<accession>R9GVQ0</accession>
<feature type="transmembrane region" description="Helical" evidence="8">
    <location>
        <begin position="363"/>
        <end position="390"/>
    </location>
</feature>
<dbReference type="GO" id="GO:0005886">
    <property type="term" value="C:plasma membrane"/>
    <property type="evidence" value="ECO:0007669"/>
    <property type="project" value="UniProtKB-SubCell"/>
</dbReference>
<feature type="transmembrane region" description="Helical" evidence="8">
    <location>
        <begin position="95"/>
        <end position="112"/>
    </location>
</feature>
<dbReference type="eggNOG" id="COG0651">
    <property type="taxonomic scope" value="Bacteria"/>
</dbReference>
<dbReference type="AlphaFoldDB" id="R9GVQ0"/>
<evidence type="ECO:0000313" key="11">
    <source>
        <dbReference type="Proteomes" id="UP000014174"/>
    </source>
</evidence>
<evidence type="ECO:0000313" key="10">
    <source>
        <dbReference type="EMBL" id="EOR95922.1"/>
    </source>
</evidence>
<evidence type="ECO:0000259" key="9">
    <source>
        <dbReference type="Pfam" id="PF00361"/>
    </source>
</evidence>
<comment type="subcellular location">
    <subcellularLocation>
        <location evidence="1">Cell membrane</location>
        <topology evidence="1">Multi-pass membrane protein</topology>
    </subcellularLocation>
    <subcellularLocation>
        <location evidence="7">Membrane</location>
        <topology evidence="7">Multi-pass membrane protein</topology>
    </subcellularLocation>
</comment>
<keyword evidence="6 8" id="KW-0472">Membrane</keyword>
<dbReference type="EMBL" id="AQPN01000037">
    <property type="protein sequence ID" value="EOR95922.1"/>
    <property type="molecule type" value="Genomic_DNA"/>
</dbReference>
<keyword evidence="3 7" id="KW-0812">Transmembrane</keyword>
<dbReference type="Proteomes" id="UP000014174">
    <property type="component" value="Unassembled WGS sequence"/>
</dbReference>
<feature type="transmembrane region" description="Helical" evidence="8">
    <location>
        <begin position="191"/>
        <end position="213"/>
    </location>
</feature>
<dbReference type="PATRIC" id="fig|1150600.3.peg.883"/>
<keyword evidence="4 8" id="KW-1133">Transmembrane helix</keyword>
<sequence>MIGIYLIGAVFISLSLFFNRNKKLHYSLVSLYFVLQCTLTIYEYVHLNEVQLEYFTPDALGIIFLVTLSLICGPALWHSYVYFETGKDIPRERSIYFAAMVLLLTALSAAYLSNHIAITWIFVELTTLSSSALIYHRRNLHTIEGTWKYLFVCTISITLVFIGILFLTLAIQQDGIKDLNYKVLFSQAPTLNVFWLKLSFLFVFTGFTSKASLVPMYTAGIDAKDKAPSPAGALFSSVLINMGFVGIFRLYEIISHTSILPWTNQILLISGVLSVFVATVYMLKVKNFKRMFAYSSVEHMGLIMLGLAAGGIGYYAAILHLILHSFTKSAMFFQIGQVYRIYKSKSVYDAGDYFRYNPTGSMILLLGFFVVTAMPPSGMFVSEFLIFTALFEANHFWLLAIILLLLTLIIWSLGKTIFRMIFIKPIGFNDTDVKKIPVIESLSQLVFLGFVIYIGVNTPTVLINLIHVAIQNLPK</sequence>
<reference evidence="10 11" key="1">
    <citation type="journal article" date="2013" name="Genome Announc.">
        <title>Draft Genome Sequence of Arcticibacter svalbardensis Strain MN12-7T, a Member of the Family Sphingobacteriaceae Isolated from an Arctic Soil Sample.</title>
        <authorList>
            <person name="Shivaji S."/>
            <person name="Ara S."/>
            <person name="Prasad S."/>
            <person name="Manasa B.P."/>
            <person name="Begum Z."/>
            <person name="Singh A."/>
            <person name="Kumar Pinnaka A."/>
        </authorList>
    </citation>
    <scope>NUCLEOTIDE SEQUENCE [LARGE SCALE GENOMIC DNA]</scope>
    <source>
        <strain evidence="10 11">MN12-7</strain>
    </source>
</reference>
<feature type="transmembrane region" description="Helical" evidence="8">
    <location>
        <begin position="233"/>
        <end position="254"/>
    </location>
</feature>
<protein>
    <submittedName>
        <fullName evidence="10">Formate hydrogenlyase subunit 3</fullName>
    </submittedName>
</protein>
<feature type="transmembrane region" description="Helical" evidence="8">
    <location>
        <begin position="62"/>
        <end position="83"/>
    </location>
</feature>
<keyword evidence="11" id="KW-1185">Reference proteome</keyword>
<feature type="transmembrane region" description="Helical" evidence="8">
    <location>
        <begin position="24"/>
        <end position="42"/>
    </location>
</feature>
<organism evidence="10 11">
    <name type="scientific">Arcticibacter svalbardensis MN12-7</name>
    <dbReference type="NCBI Taxonomy" id="1150600"/>
    <lineage>
        <taxon>Bacteria</taxon>
        <taxon>Pseudomonadati</taxon>
        <taxon>Bacteroidota</taxon>
        <taxon>Sphingobacteriia</taxon>
        <taxon>Sphingobacteriales</taxon>
        <taxon>Sphingobacteriaceae</taxon>
        <taxon>Arcticibacter</taxon>
    </lineage>
</organism>
<keyword evidence="5" id="KW-0560">Oxidoreductase</keyword>
<evidence type="ECO:0000256" key="8">
    <source>
        <dbReference type="SAM" id="Phobius"/>
    </source>
</evidence>
<evidence type="ECO:0000256" key="3">
    <source>
        <dbReference type="ARBA" id="ARBA00022692"/>
    </source>
</evidence>
<dbReference type="InterPro" id="IPR003918">
    <property type="entry name" value="NADH_UbQ_OxRdtase"/>
</dbReference>
<feature type="transmembrane region" description="Helical" evidence="8">
    <location>
        <begin position="445"/>
        <end position="470"/>
    </location>
</feature>
<feature type="transmembrane region" description="Helical" evidence="8">
    <location>
        <begin position="266"/>
        <end position="285"/>
    </location>
</feature>
<dbReference type="PANTHER" id="PTHR42682:SF5">
    <property type="entry name" value="HYDROGENASE-4 COMPONENT F"/>
    <property type="match status" value="1"/>
</dbReference>
<evidence type="ECO:0000256" key="6">
    <source>
        <dbReference type="ARBA" id="ARBA00023136"/>
    </source>
</evidence>
<dbReference type="GO" id="GO:0016829">
    <property type="term" value="F:lyase activity"/>
    <property type="evidence" value="ECO:0007669"/>
    <property type="project" value="UniProtKB-KW"/>
</dbReference>
<dbReference type="Pfam" id="PF00361">
    <property type="entry name" value="Proton_antipo_M"/>
    <property type="match status" value="1"/>
</dbReference>
<feature type="transmembrane region" description="Helical" evidence="8">
    <location>
        <begin position="147"/>
        <end position="171"/>
    </location>
</feature>
<comment type="caution">
    <text evidence="10">The sequence shown here is derived from an EMBL/GenBank/DDBJ whole genome shotgun (WGS) entry which is preliminary data.</text>
</comment>
<feature type="transmembrane region" description="Helical" evidence="8">
    <location>
        <begin position="396"/>
        <end position="414"/>
    </location>
</feature>
<evidence type="ECO:0000256" key="5">
    <source>
        <dbReference type="ARBA" id="ARBA00023002"/>
    </source>
</evidence>
<evidence type="ECO:0000256" key="7">
    <source>
        <dbReference type="RuleBase" id="RU000320"/>
    </source>
</evidence>
<feature type="transmembrane region" description="Helical" evidence="8">
    <location>
        <begin position="297"/>
        <end position="316"/>
    </location>
</feature>
<evidence type="ECO:0000256" key="1">
    <source>
        <dbReference type="ARBA" id="ARBA00004651"/>
    </source>
</evidence>
<dbReference type="GO" id="GO:0008137">
    <property type="term" value="F:NADH dehydrogenase (ubiquinone) activity"/>
    <property type="evidence" value="ECO:0007669"/>
    <property type="project" value="InterPro"/>
</dbReference>
<proteinExistence type="predicted"/>
<dbReference type="PANTHER" id="PTHR42682">
    <property type="entry name" value="HYDROGENASE-4 COMPONENT F"/>
    <property type="match status" value="1"/>
</dbReference>
<dbReference type="PRINTS" id="PR01437">
    <property type="entry name" value="NUOXDRDTASE4"/>
</dbReference>
<dbReference type="RefSeq" id="WP_016194145.1">
    <property type="nucleotide sequence ID" value="NZ_AQPN01000037.1"/>
</dbReference>
<evidence type="ECO:0000256" key="4">
    <source>
        <dbReference type="ARBA" id="ARBA00022989"/>
    </source>
</evidence>
<name>R9GVQ0_9SPHI</name>